<evidence type="ECO:0000313" key="5">
    <source>
        <dbReference type="Proteomes" id="UP000762676"/>
    </source>
</evidence>
<keyword evidence="5" id="KW-1185">Reference proteome</keyword>
<dbReference type="SMART" id="SM00054">
    <property type="entry name" value="EFh"/>
    <property type="match status" value="4"/>
</dbReference>
<dbReference type="EMBL" id="BMAT01012316">
    <property type="protein sequence ID" value="GFR89648.1"/>
    <property type="molecule type" value="Genomic_DNA"/>
</dbReference>
<dbReference type="SUPFAM" id="SSF47473">
    <property type="entry name" value="EF-hand"/>
    <property type="match status" value="1"/>
</dbReference>
<evidence type="ECO:0000256" key="2">
    <source>
        <dbReference type="SAM" id="SignalP"/>
    </source>
</evidence>
<protein>
    <submittedName>
        <fullName evidence="4">Reticulocalbin-2-like Protein</fullName>
    </submittedName>
</protein>
<dbReference type="InterPro" id="IPR011992">
    <property type="entry name" value="EF-hand-dom_pair"/>
</dbReference>
<comment type="caution">
    <text evidence="4">The sequence shown here is derived from an EMBL/GenBank/DDBJ whole genome shotgun (WGS) entry which is preliminary data.</text>
</comment>
<evidence type="ECO:0000259" key="3">
    <source>
        <dbReference type="PROSITE" id="PS50222"/>
    </source>
</evidence>
<dbReference type="Gene3D" id="1.10.238.10">
    <property type="entry name" value="EF-hand"/>
    <property type="match status" value="2"/>
</dbReference>
<evidence type="ECO:0000313" key="4">
    <source>
        <dbReference type="EMBL" id="GFR89648.1"/>
    </source>
</evidence>
<dbReference type="Pfam" id="PF13499">
    <property type="entry name" value="EF-hand_7"/>
    <property type="match status" value="1"/>
</dbReference>
<gene>
    <name evidence="4" type="ORF">ElyMa_006129900</name>
</gene>
<dbReference type="PROSITE" id="PS00018">
    <property type="entry name" value="EF_HAND_1"/>
    <property type="match status" value="4"/>
</dbReference>
<dbReference type="PROSITE" id="PS50222">
    <property type="entry name" value="EF_HAND_2"/>
    <property type="match status" value="2"/>
</dbReference>
<proteinExistence type="predicted"/>
<dbReference type="GO" id="GO:0005783">
    <property type="term" value="C:endoplasmic reticulum"/>
    <property type="evidence" value="ECO:0007669"/>
    <property type="project" value="TreeGrafter"/>
</dbReference>
<reference evidence="4 5" key="1">
    <citation type="journal article" date="2021" name="Elife">
        <title>Chloroplast acquisition without the gene transfer in kleptoplastic sea slugs, Plakobranchus ocellatus.</title>
        <authorList>
            <person name="Maeda T."/>
            <person name="Takahashi S."/>
            <person name="Yoshida T."/>
            <person name="Shimamura S."/>
            <person name="Takaki Y."/>
            <person name="Nagai Y."/>
            <person name="Toyoda A."/>
            <person name="Suzuki Y."/>
            <person name="Arimoto A."/>
            <person name="Ishii H."/>
            <person name="Satoh N."/>
            <person name="Nishiyama T."/>
            <person name="Hasebe M."/>
            <person name="Maruyama T."/>
            <person name="Minagawa J."/>
            <person name="Obokata J."/>
            <person name="Shigenobu S."/>
        </authorList>
    </citation>
    <scope>NUCLEOTIDE SEQUENCE [LARGE SCALE GENOMIC DNA]</scope>
</reference>
<dbReference type="GO" id="GO:0005509">
    <property type="term" value="F:calcium ion binding"/>
    <property type="evidence" value="ECO:0007669"/>
    <property type="project" value="InterPro"/>
</dbReference>
<dbReference type="AlphaFoldDB" id="A0AAV4GUT0"/>
<sequence length="323" mass="36754">MGSLCQLRLVVAVAFFLAITYAVPETHRHAPHKTDHHLKDGSVNPVFDQEALLGSHKMDDLADLPDDVRLKRLRNLAKSHDANNNDIIEVEELKAWLMESFRMLDKEEAMEKLEEEDSDQDGKLTFDELLDKQYGYTREDVEKLKAGEHGDDEEDVYGALPKPIELGRRETLESRASVTSKWLLSWRWASDLRAVKVMRETAGVNTCGQRRLVSNYFSISCHTSSFNSDVGDHDEENRIASETNFEELDKDKDGKLTSEELRPYAMPDNTDVAAEEADHLLSMCDEDKDGKLSIEEIVAKEDEFVSSSATDYGRTLHFVRDEL</sequence>
<dbReference type="InterPro" id="IPR002048">
    <property type="entry name" value="EF_hand_dom"/>
</dbReference>
<keyword evidence="1" id="KW-0106">Calcium</keyword>
<keyword evidence="2" id="KW-0732">Signal</keyword>
<dbReference type="PANTHER" id="PTHR10827">
    <property type="entry name" value="RETICULOCALBIN"/>
    <property type="match status" value="1"/>
</dbReference>
<accession>A0AAV4GUT0</accession>
<feature type="signal peptide" evidence="2">
    <location>
        <begin position="1"/>
        <end position="22"/>
    </location>
</feature>
<dbReference type="InterPro" id="IPR018247">
    <property type="entry name" value="EF_Hand_1_Ca_BS"/>
</dbReference>
<feature type="domain" description="EF-hand" evidence="3">
    <location>
        <begin position="104"/>
        <end position="139"/>
    </location>
</feature>
<evidence type="ECO:0000256" key="1">
    <source>
        <dbReference type="ARBA" id="ARBA00022837"/>
    </source>
</evidence>
<dbReference type="PANTHER" id="PTHR10827:SF95">
    <property type="entry name" value="LD34388P"/>
    <property type="match status" value="1"/>
</dbReference>
<feature type="domain" description="EF-hand" evidence="3">
    <location>
        <begin position="245"/>
        <end position="271"/>
    </location>
</feature>
<feature type="chain" id="PRO_5043943617" evidence="2">
    <location>
        <begin position="23"/>
        <end position="323"/>
    </location>
</feature>
<name>A0AAV4GUT0_9GAST</name>
<dbReference type="Proteomes" id="UP000762676">
    <property type="component" value="Unassembled WGS sequence"/>
</dbReference>
<organism evidence="4 5">
    <name type="scientific">Elysia marginata</name>
    <dbReference type="NCBI Taxonomy" id="1093978"/>
    <lineage>
        <taxon>Eukaryota</taxon>
        <taxon>Metazoa</taxon>
        <taxon>Spiralia</taxon>
        <taxon>Lophotrochozoa</taxon>
        <taxon>Mollusca</taxon>
        <taxon>Gastropoda</taxon>
        <taxon>Heterobranchia</taxon>
        <taxon>Euthyneura</taxon>
        <taxon>Panpulmonata</taxon>
        <taxon>Sacoglossa</taxon>
        <taxon>Placobranchoidea</taxon>
        <taxon>Plakobranchidae</taxon>
        <taxon>Elysia</taxon>
    </lineage>
</organism>